<dbReference type="AlphaFoldDB" id="A0A7S4A3Q8"/>
<reference evidence="2" key="1">
    <citation type="submission" date="2021-01" db="EMBL/GenBank/DDBJ databases">
        <authorList>
            <person name="Corre E."/>
            <person name="Pelletier E."/>
            <person name="Niang G."/>
            <person name="Scheremetjew M."/>
            <person name="Finn R."/>
            <person name="Kale V."/>
            <person name="Holt S."/>
            <person name="Cochrane G."/>
            <person name="Meng A."/>
            <person name="Brown T."/>
            <person name="Cohen L."/>
        </authorList>
    </citation>
    <scope>NUCLEOTIDE SEQUENCE</scope>
    <source>
        <strain evidence="2">CCMP1756</strain>
    </source>
</reference>
<dbReference type="EMBL" id="HBIW01020981">
    <property type="protein sequence ID" value="CAE0702642.1"/>
    <property type="molecule type" value="Transcribed_RNA"/>
</dbReference>
<evidence type="ECO:0000313" key="3">
    <source>
        <dbReference type="EMBL" id="CAH0375891.1"/>
    </source>
</evidence>
<dbReference type="PROSITE" id="PS50106">
    <property type="entry name" value="PDZ"/>
    <property type="match status" value="1"/>
</dbReference>
<sequence length="322" mass="35541">MGRRSSKPDPIPAPTHAPQRVVFDGGAIGLSLARRKSDNRAVVVSVVPNGAASVAGVISGDAVTTVDDGDAGSYQDVVQRLEGRRPVSLGFMRGGELEDILASMTAVKRAFSQTKRAENEQKRELRRKEAIQKRISEMRPATHDSLFNVSLMPPGGCAWTRIQAGAPPPLNHIRDALAKVSGPPPPFVDDMAGKDECWYPTGIGNPRFRSLGFRTLKSMPAHERLQVKQDIEEQVAALKEQKRSQGLSDKEFLRLKSLQGDLAGVTYWANPTRKKNRLERLEREHHATLRRRTISARAIERELHIAEDIAETQRRTAANLAA</sequence>
<dbReference type="Proteomes" id="UP000789595">
    <property type="component" value="Unassembled WGS sequence"/>
</dbReference>
<dbReference type="SUPFAM" id="SSF50156">
    <property type="entry name" value="PDZ domain-like"/>
    <property type="match status" value="1"/>
</dbReference>
<dbReference type="SMART" id="SM00228">
    <property type="entry name" value="PDZ"/>
    <property type="match status" value="1"/>
</dbReference>
<reference evidence="3" key="2">
    <citation type="submission" date="2021-11" db="EMBL/GenBank/DDBJ databases">
        <authorList>
            <consortium name="Genoscope - CEA"/>
            <person name="William W."/>
        </authorList>
    </citation>
    <scope>NUCLEOTIDE SEQUENCE</scope>
</reference>
<feature type="domain" description="PDZ" evidence="1">
    <location>
        <begin position="26"/>
        <end position="82"/>
    </location>
</feature>
<dbReference type="Gene3D" id="2.30.42.10">
    <property type="match status" value="1"/>
</dbReference>
<dbReference type="InterPro" id="IPR001478">
    <property type="entry name" value="PDZ"/>
</dbReference>
<dbReference type="Pfam" id="PF13180">
    <property type="entry name" value="PDZ_2"/>
    <property type="match status" value="1"/>
</dbReference>
<organism evidence="2">
    <name type="scientific">Pelagomonas calceolata</name>
    <dbReference type="NCBI Taxonomy" id="35677"/>
    <lineage>
        <taxon>Eukaryota</taxon>
        <taxon>Sar</taxon>
        <taxon>Stramenopiles</taxon>
        <taxon>Ochrophyta</taxon>
        <taxon>Pelagophyceae</taxon>
        <taxon>Pelagomonadales</taxon>
        <taxon>Pelagomonadaceae</taxon>
        <taxon>Pelagomonas</taxon>
    </lineage>
</organism>
<protein>
    <recommendedName>
        <fullName evidence="1">PDZ domain-containing protein</fullName>
    </recommendedName>
</protein>
<dbReference type="InterPro" id="IPR036034">
    <property type="entry name" value="PDZ_sf"/>
</dbReference>
<proteinExistence type="predicted"/>
<name>A0A7S4A3Q8_9STRA</name>
<keyword evidence="4" id="KW-1185">Reference proteome</keyword>
<evidence type="ECO:0000313" key="2">
    <source>
        <dbReference type="EMBL" id="CAE0702642.1"/>
    </source>
</evidence>
<evidence type="ECO:0000313" key="4">
    <source>
        <dbReference type="Proteomes" id="UP000789595"/>
    </source>
</evidence>
<dbReference type="EMBL" id="CAKKNE010000005">
    <property type="protein sequence ID" value="CAH0375891.1"/>
    <property type="molecule type" value="Genomic_DNA"/>
</dbReference>
<accession>A0A7S4A3Q8</accession>
<evidence type="ECO:0000259" key="1">
    <source>
        <dbReference type="PROSITE" id="PS50106"/>
    </source>
</evidence>
<gene>
    <name evidence="2" type="ORF">PCAL00307_LOCUS18087</name>
    <name evidence="3" type="ORF">PECAL_5P04390</name>
</gene>